<dbReference type="EMBL" id="CP027059">
    <property type="protein sequence ID" value="UQZ82460.1"/>
    <property type="molecule type" value="Genomic_DNA"/>
</dbReference>
<reference evidence="2" key="2">
    <citation type="journal article" date="2021" name="J Anim Sci Technol">
        <title>Complete genome sequence of Paenibacillus konkukensis sp. nov. SK3146 as a potential probiotic strain.</title>
        <authorList>
            <person name="Jung H.I."/>
            <person name="Park S."/>
            <person name="Niu K.M."/>
            <person name="Lee S.W."/>
            <person name="Kothari D."/>
            <person name="Yi K.J."/>
            <person name="Kim S.K."/>
        </authorList>
    </citation>
    <scope>NUCLEOTIDE SEQUENCE</scope>
    <source>
        <strain evidence="2">SK3146</strain>
    </source>
</reference>
<accession>A0ABY4RKC1</accession>
<dbReference type="Gene3D" id="1.10.10.10">
    <property type="entry name" value="Winged helix-like DNA-binding domain superfamily/Winged helix DNA-binding domain"/>
    <property type="match status" value="1"/>
</dbReference>
<dbReference type="PRINTS" id="PR00111">
    <property type="entry name" value="ABHYDROLASE"/>
</dbReference>
<dbReference type="InterPro" id="IPR000073">
    <property type="entry name" value="AB_hydrolase_1"/>
</dbReference>
<dbReference type="Pfam" id="PF00561">
    <property type="entry name" value="Abhydrolase_1"/>
    <property type="match status" value="1"/>
</dbReference>
<feature type="domain" description="AB hydrolase-1" evidence="1">
    <location>
        <begin position="28"/>
        <end position="140"/>
    </location>
</feature>
<dbReference type="InterPro" id="IPR050266">
    <property type="entry name" value="AB_hydrolase_sf"/>
</dbReference>
<dbReference type="Proteomes" id="UP001057134">
    <property type="component" value="Chromosome"/>
</dbReference>
<gene>
    <name evidence="2" type="primary">lip3</name>
    <name evidence="2" type="ORF">SK3146_01617</name>
</gene>
<dbReference type="Gene3D" id="3.40.50.1820">
    <property type="entry name" value="alpha/beta hydrolase"/>
    <property type="match status" value="1"/>
</dbReference>
<organism evidence="2 3">
    <name type="scientific">Paenibacillus konkukensis</name>
    <dbReference type="NCBI Taxonomy" id="2020716"/>
    <lineage>
        <taxon>Bacteria</taxon>
        <taxon>Bacillati</taxon>
        <taxon>Bacillota</taxon>
        <taxon>Bacilli</taxon>
        <taxon>Bacillales</taxon>
        <taxon>Paenibacillaceae</taxon>
        <taxon>Paenibacillus</taxon>
    </lineage>
</organism>
<dbReference type="EC" id="3.1.1.3" evidence="2"/>
<reference evidence="2" key="1">
    <citation type="submission" date="2018-02" db="EMBL/GenBank/DDBJ databases">
        <authorList>
            <person name="Kim S.-K."/>
            <person name="Jung H.-I."/>
            <person name="Lee S.-W."/>
        </authorList>
    </citation>
    <scope>NUCLEOTIDE SEQUENCE</scope>
    <source>
        <strain evidence="2">SK3146</strain>
    </source>
</reference>
<keyword evidence="2" id="KW-0378">Hydrolase</keyword>
<dbReference type="InterPro" id="IPR029058">
    <property type="entry name" value="AB_hydrolase_fold"/>
</dbReference>
<dbReference type="SUPFAM" id="SSF53474">
    <property type="entry name" value="alpha/beta-Hydrolases"/>
    <property type="match status" value="1"/>
</dbReference>
<dbReference type="GO" id="GO:0004806">
    <property type="term" value="F:triacylglycerol lipase activity"/>
    <property type="evidence" value="ECO:0007669"/>
    <property type="project" value="UniProtKB-EC"/>
</dbReference>
<protein>
    <submittedName>
        <fullName evidence="2">Lipase 3</fullName>
        <ecNumber evidence="2">3.1.1.3</ecNumber>
    </submittedName>
</protein>
<sequence length="480" mass="56053">MTQMFNIDRNRTPIYYEYRRSEAATEEVVILLHGNGLNSQSWFQITDGLAENYHLLLPDFPGYGRSPSQTKLPSWEELCEDLIALTRYLGLERYHLIGHDLGGNLAVIFANRFPHLVRTVCLISTPCFFPVEETRTYIQFRKNLVQKFGKEKLISHVLPNITLHNHTAQAWGVVYSGLRACSLDMHFHCCHLVVDTDWISELKRLSMPALVMSGENDSLFTPYSSLVASGFIPRSEYVNILDASNMVFIDQPQETLRHIRRFLTKSYGFAAESSDELKQIHKKMKERFAQFPFPQPAPVLMMKFLGEFSIRINELPMEYGWNQRFAKTLILYLTFYRKVSRDQLLDDLWPDKNLLSAQNQLRVSLNYLKTLFSQHGCPSIITSDREYISLEADVHCDIYELHRVLMNDRIEENRDRLEDALFRYAEVIRSHHYLIGYSDDWSVRLKEQIAARMQLSAERLSRYYEQLGDRSMSAAFQQMI</sequence>
<name>A0ABY4RKC1_9BACL</name>
<dbReference type="PANTHER" id="PTHR43798">
    <property type="entry name" value="MONOACYLGLYCEROL LIPASE"/>
    <property type="match status" value="1"/>
</dbReference>
<dbReference type="InterPro" id="IPR036388">
    <property type="entry name" value="WH-like_DNA-bd_sf"/>
</dbReference>
<proteinExistence type="predicted"/>
<evidence type="ECO:0000313" key="3">
    <source>
        <dbReference type="Proteomes" id="UP001057134"/>
    </source>
</evidence>
<evidence type="ECO:0000313" key="2">
    <source>
        <dbReference type="EMBL" id="UQZ82460.1"/>
    </source>
</evidence>
<keyword evidence="3" id="KW-1185">Reference proteome</keyword>
<evidence type="ECO:0000259" key="1">
    <source>
        <dbReference type="Pfam" id="PF00561"/>
    </source>
</evidence>